<accession>A0A372LGU5</accession>
<dbReference type="RefSeq" id="WP_117321474.1">
    <property type="nucleotide sequence ID" value="NZ_QVTD01000003.1"/>
</dbReference>
<dbReference type="InterPro" id="IPR029058">
    <property type="entry name" value="AB_hydrolase_fold"/>
</dbReference>
<feature type="domain" description="AB hydrolase-1" evidence="2">
    <location>
        <begin position="82"/>
        <end position="326"/>
    </location>
</feature>
<protein>
    <submittedName>
        <fullName evidence="3">Alpha/beta fold hydrolase</fullName>
    </submittedName>
</protein>
<keyword evidence="1" id="KW-0472">Membrane</keyword>
<dbReference type="OrthoDB" id="9767934at2"/>
<keyword evidence="1" id="KW-0812">Transmembrane</keyword>
<reference evidence="3 4" key="1">
    <citation type="submission" date="2018-08" db="EMBL/GenBank/DDBJ databases">
        <title>Bacillus chawlae sp. nov., Bacillus glennii sp. nov., and Bacillus saganii sp. nov. Isolated from the Vehicle Assembly Building at Kennedy Space Center where the Viking Spacecraft were Assembled.</title>
        <authorList>
            <person name="Seuylemezian A."/>
            <person name="Vaishampayan P."/>
        </authorList>
    </citation>
    <scope>NUCLEOTIDE SEQUENCE [LARGE SCALE GENOMIC DNA]</scope>
    <source>
        <strain evidence="3 4">V44-8</strain>
    </source>
</reference>
<gene>
    <name evidence="3" type="ORF">D0466_05205</name>
</gene>
<dbReference type="InterPro" id="IPR051321">
    <property type="entry name" value="PHA/PHB_synthase"/>
</dbReference>
<name>A0A372LGU5_9BACI</name>
<proteinExistence type="predicted"/>
<dbReference type="EMBL" id="QVTD01000003">
    <property type="protein sequence ID" value="RFU65299.1"/>
    <property type="molecule type" value="Genomic_DNA"/>
</dbReference>
<evidence type="ECO:0000313" key="3">
    <source>
        <dbReference type="EMBL" id="RFU65299.1"/>
    </source>
</evidence>
<keyword evidence="3" id="KW-0378">Hydrolase</keyword>
<dbReference type="SUPFAM" id="SSF53474">
    <property type="entry name" value="alpha/beta-Hydrolases"/>
    <property type="match status" value="1"/>
</dbReference>
<dbReference type="PANTHER" id="PTHR36837:SF2">
    <property type="entry name" value="POLY(3-HYDROXYALKANOATE) POLYMERASE SUBUNIT PHAC"/>
    <property type="match status" value="1"/>
</dbReference>
<organism evidence="3 4">
    <name type="scientific">Peribacillus glennii</name>
    <dbReference type="NCBI Taxonomy" id="2303991"/>
    <lineage>
        <taxon>Bacteria</taxon>
        <taxon>Bacillati</taxon>
        <taxon>Bacillota</taxon>
        <taxon>Bacilli</taxon>
        <taxon>Bacillales</taxon>
        <taxon>Bacillaceae</taxon>
        <taxon>Peribacillus</taxon>
    </lineage>
</organism>
<dbReference type="PANTHER" id="PTHR36837">
    <property type="entry name" value="POLY(3-HYDROXYALKANOATE) POLYMERASE SUBUNIT PHAC"/>
    <property type="match status" value="1"/>
</dbReference>
<evidence type="ECO:0000313" key="4">
    <source>
        <dbReference type="Proteomes" id="UP000262939"/>
    </source>
</evidence>
<dbReference type="InterPro" id="IPR000073">
    <property type="entry name" value="AB_hydrolase_1"/>
</dbReference>
<dbReference type="Proteomes" id="UP000262939">
    <property type="component" value="Unassembled WGS sequence"/>
</dbReference>
<feature type="transmembrane region" description="Helical" evidence="1">
    <location>
        <begin position="134"/>
        <end position="152"/>
    </location>
</feature>
<evidence type="ECO:0000259" key="2">
    <source>
        <dbReference type="Pfam" id="PF00561"/>
    </source>
</evidence>
<keyword evidence="4" id="KW-1185">Reference proteome</keyword>
<dbReference type="AlphaFoldDB" id="A0A372LGU5"/>
<dbReference type="Pfam" id="PF00561">
    <property type="entry name" value="Abhydrolase_1"/>
    <property type="match status" value="1"/>
</dbReference>
<sequence length="351" mass="39488">MKKRKKDNEEGSSVSKLQLAFEALKNPLPKMGVTRREPVWKKNKAILWYYPPEEKKYGVPVFFVYSLINQPVILDLGPGSSLIEHFVNEGFEVYLLDFGPPGYEDGDISLETYIVNYIQTGVRRALRHSGAKEITIFGVCLGGTLAAMYASMAEEPIKNLILSTPPIDFSHSPEMDQWAEALRKGDASFDEILDVIQTVPGFLVNRGLSLLLSPIHFSSYLSLLTKADDREYVAKWRRFNKWTNGHVPFAGAAVKQMLNDLVRDNKFLKGHLLIKNKKALLTNIKANLLVVAGKDDALIPETMVKPVMELVSSQDKMYRLLKGGHTTINITPHFPDYLAEWLPERSAPIGN</sequence>
<dbReference type="GO" id="GO:0016787">
    <property type="term" value="F:hydrolase activity"/>
    <property type="evidence" value="ECO:0007669"/>
    <property type="project" value="UniProtKB-KW"/>
</dbReference>
<keyword evidence="1" id="KW-1133">Transmembrane helix</keyword>
<dbReference type="Gene3D" id="3.40.50.1820">
    <property type="entry name" value="alpha/beta hydrolase"/>
    <property type="match status" value="1"/>
</dbReference>
<comment type="caution">
    <text evidence="3">The sequence shown here is derived from an EMBL/GenBank/DDBJ whole genome shotgun (WGS) entry which is preliminary data.</text>
</comment>
<evidence type="ECO:0000256" key="1">
    <source>
        <dbReference type="SAM" id="Phobius"/>
    </source>
</evidence>